<evidence type="ECO:0000313" key="2">
    <source>
        <dbReference type="EMBL" id="PTB58577.1"/>
    </source>
</evidence>
<dbReference type="RefSeq" id="XP_024778254.1">
    <property type="nucleotide sequence ID" value="XM_024915608.1"/>
</dbReference>
<feature type="signal peptide" evidence="1">
    <location>
        <begin position="1"/>
        <end position="17"/>
    </location>
</feature>
<feature type="chain" id="PRO_5015445110" evidence="1">
    <location>
        <begin position="18"/>
        <end position="161"/>
    </location>
</feature>
<keyword evidence="3" id="KW-1185">Reference proteome</keyword>
<keyword evidence="1" id="KW-0732">Signal</keyword>
<dbReference type="AlphaFoldDB" id="A0A2T4AND5"/>
<accession>A0A2T4AND5</accession>
<dbReference type="EMBL" id="KZ679676">
    <property type="protein sequence ID" value="PTB58577.1"/>
    <property type="molecule type" value="Genomic_DNA"/>
</dbReference>
<gene>
    <name evidence="2" type="ORF">M431DRAFT_477778</name>
</gene>
<proteinExistence type="predicted"/>
<name>A0A2T4AND5_TRIHA</name>
<dbReference type="Proteomes" id="UP000241690">
    <property type="component" value="Unassembled WGS sequence"/>
</dbReference>
<sequence length="161" mass="17085">MKPFYLTSILFISLGTALPVIHRDNNGILDDLLAIVKDATGIYLTSHDAGVKGIIGAVVTDGILNPILTDGLGNAEAVFDEVKSLLGIQDPRSLAEIIVSLEEAVILGGNETIDKIYQLLEMICGISQETAEAIGSFVDSIMPPNTSSSHSISLKLPCQLH</sequence>
<evidence type="ECO:0000256" key="1">
    <source>
        <dbReference type="SAM" id="SignalP"/>
    </source>
</evidence>
<reference evidence="2 3" key="1">
    <citation type="submission" date="2016-07" db="EMBL/GenBank/DDBJ databases">
        <title>Multiple horizontal gene transfer events from other fungi enriched the ability of initially mycotrophic Trichoderma (Ascomycota) to feed on dead plant biomass.</title>
        <authorList>
            <consortium name="DOE Joint Genome Institute"/>
            <person name="Aerts A."/>
            <person name="Atanasova L."/>
            <person name="Chenthamara K."/>
            <person name="Zhang J."/>
            <person name="Grujic M."/>
            <person name="Henrissat B."/>
            <person name="Kuo A."/>
            <person name="Salamov A."/>
            <person name="Lipzen A."/>
            <person name="Labutti K."/>
            <person name="Barry K."/>
            <person name="Miao Y."/>
            <person name="Rahimi M.J."/>
            <person name="Shen Q."/>
            <person name="Grigoriev I.V."/>
            <person name="Kubicek C.P."/>
            <person name="Druzhinina I.S."/>
        </authorList>
    </citation>
    <scope>NUCLEOTIDE SEQUENCE [LARGE SCALE GENOMIC DNA]</scope>
    <source>
        <strain evidence="2 3">CBS 226.95</strain>
    </source>
</reference>
<evidence type="ECO:0000313" key="3">
    <source>
        <dbReference type="Proteomes" id="UP000241690"/>
    </source>
</evidence>
<protein>
    <submittedName>
        <fullName evidence="2">Uncharacterized protein</fullName>
    </submittedName>
</protein>
<dbReference type="GeneID" id="36624177"/>
<organism evidence="2 3">
    <name type="scientific">Trichoderma harzianum CBS 226.95</name>
    <dbReference type="NCBI Taxonomy" id="983964"/>
    <lineage>
        <taxon>Eukaryota</taxon>
        <taxon>Fungi</taxon>
        <taxon>Dikarya</taxon>
        <taxon>Ascomycota</taxon>
        <taxon>Pezizomycotina</taxon>
        <taxon>Sordariomycetes</taxon>
        <taxon>Hypocreomycetidae</taxon>
        <taxon>Hypocreales</taxon>
        <taxon>Hypocreaceae</taxon>
        <taxon>Trichoderma</taxon>
    </lineage>
</organism>